<evidence type="ECO:0000313" key="3">
    <source>
        <dbReference type="Proteomes" id="UP000326340"/>
    </source>
</evidence>
<proteinExistence type="predicted"/>
<gene>
    <name evidence="2" type="ORF">CSHISOI_02976</name>
</gene>
<evidence type="ECO:0000313" key="2">
    <source>
        <dbReference type="EMBL" id="TQN72503.1"/>
    </source>
</evidence>
<accession>A0A5Q4BZH7</accession>
<comment type="caution">
    <text evidence="2">The sequence shown here is derived from an EMBL/GenBank/DDBJ whole genome shotgun (WGS) entry which is preliminary data.</text>
</comment>
<feature type="non-terminal residue" evidence="2">
    <location>
        <position position="1"/>
    </location>
</feature>
<feature type="compositionally biased region" description="Polar residues" evidence="1">
    <location>
        <begin position="59"/>
        <end position="73"/>
    </location>
</feature>
<name>A0A5Q4BZH7_9PEZI</name>
<dbReference type="EMBL" id="PUHP01000166">
    <property type="protein sequence ID" value="TQN72503.1"/>
    <property type="molecule type" value="Genomic_DNA"/>
</dbReference>
<feature type="region of interest" description="Disordered" evidence="1">
    <location>
        <begin position="23"/>
        <end position="113"/>
    </location>
</feature>
<evidence type="ECO:0000256" key="1">
    <source>
        <dbReference type="SAM" id="MobiDB-lite"/>
    </source>
</evidence>
<keyword evidence="3" id="KW-1185">Reference proteome</keyword>
<dbReference type="Proteomes" id="UP000326340">
    <property type="component" value="Unassembled WGS sequence"/>
</dbReference>
<dbReference type="AlphaFoldDB" id="A0A5Q4BZH7"/>
<feature type="compositionally biased region" description="Basic residues" evidence="1">
    <location>
        <begin position="23"/>
        <end position="33"/>
    </location>
</feature>
<organism evidence="2 3">
    <name type="scientific">Colletotrichum shisoi</name>
    <dbReference type="NCBI Taxonomy" id="2078593"/>
    <lineage>
        <taxon>Eukaryota</taxon>
        <taxon>Fungi</taxon>
        <taxon>Dikarya</taxon>
        <taxon>Ascomycota</taxon>
        <taxon>Pezizomycotina</taxon>
        <taxon>Sordariomycetes</taxon>
        <taxon>Hypocreomycetidae</taxon>
        <taxon>Glomerellales</taxon>
        <taxon>Glomerellaceae</taxon>
        <taxon>Colletotrichum</taxon>
        <taxon>Colletotrichum destructivum species complex</taxon>
    </lineage>
</organism>
<reference evidence="2 3" key="1">
    <citation type="journal article" date="2019" name="Sci. Rep.">
        <title>Colletotrichum shisoi sp. nov., an anthracnose pathogen of Perilla frutescens in Japan: molecular phylogenetic, morphological and genomic evidence.</title>
        <authorList>
            <person name="Gan P."/>
            <person name="Tsushima A."/>
            <person name="Hiroyama R."/>
            <person name="Narusaka M."/>
            <person name="Takano Y."/>
            <person name="Narusaka Y."/>
            <person name="Kawaradani M."/>
            <person name="Damm U."/>
            <person name="Shirasu K."/>
        </authorList>
    </citation>
    <scope>NUCLEOTIDE SEQUENCE [LARGE SCALE GENOMIC DNA]</scope>
    <source>
        <strain evidence="2 3">PG-2018a</strain>
    </source>
</reference>
<sequence length="113" mass="12355">RTNKSDTNPSELRCELVRFWGRGRAHNHPYPHPHHTELGDPPGPTGADADPIGIRDPDTTSTTSPVMSGSASASPVGIRFQPLDLPGRHTQACSRSRYKRDGNSRRLTPPIPL</sequence>
<protein>
    <submittedName>
        <fullName evidence="2">Uncharacterized protein</fullName>
    </submittedName>
</protein>